<dbReference type="SMART" id="SM00318">
    <property type="entry name" value="SNc"/>
    <property type="match status" value="1"/>
</dbReference>
<dbReference type="InterPro" id="IPR016071">
    <property type="entry name" value="Staphylococal_nuclease_OB-fold"/>
</dbReference>
<feature type="domain" description="TNase-like" evidence="3">
    <location>
        <begin position="38"/>
        <end position="159"/>
    </location>
</feature>
<keyword evidence="5" id="KW-1185">Reference proteome</keyword>
<dbReference type="RefSeq" id="WP_065996937.1">
    <property type="nucleotide sequence ID" value="NZ_MDEO01000026.1"/>
</dbReference>
<evidence type="ECO:0000259" key="3">
    <source>
        <dbReference type="PROSITE" id="PS50830"/>
    </source>
</evidence>
<reference evidence="4 5" key="1">
    <citation type="submission" date="2016-08" db="EMBL/GenBank/DDBJ databases">
        <title>Whole genome sequence of Mesorhizobium sp. strain UASWS1009 isolated from industrial sewage.</title>
        <authorList>
            <person name="Crovadore J."/>
            <person name="Calmin G."/>
            <person name="Chablais R."/>
            <person name="Cochard B."/>
            <person name="Lefort F."/>
        </authorList>
    </citation>
    <scope>NUCLEOTIDE SEQUENCE [LARGE SCALE GENOMIC DNA]</scope>
    <source>
        <strain evidence="4 5">UASWS1009</strain>
    </source>
</reference>
<feature type="signal peptide" evidence="2">
    <location>
        <begin position="1"/>
        <end position="21"/>
    </location>
</feature>
<feature type="region of interest" description="Disordered" evidence="1">
    <location>
        <begin position="161"/>
        <end position="206"/>
    </location>
</feature>
<feature type="chain" id="PRO_5008660131" evidence="2">
    <location>
        <begin position="22"/>
        <end position="206"/>
    </location>
</feature>
<dbReference type="InterPro" id="IPR035437">
    <property type="entry name" value="SNase_OB-fold_sf"/>
</dbReference>
<dbReference type="SUPFAM" id="SSF50199">
    <property type="entry name" value="Staphylococcal nuclease"/>
    <property type="match status" value="1"/>
</dbReference>
<evidence type="ECO:0000313" key="5">
    <source>
        <dbReference type="Proteomes" id="UP000094412"/>
    </source>
</evidence>
<dbReference type="Gene3D" id="2.40.50.90">
    <property type="match status" value="1"/>
</dbReference>
<dbReference type="EMBL" id="MDEO01000026">
    <property type="protein sequence ID" value="OCX22895.1"/>
    <property type="molecule type" value="Genomic_DNA"/>
</dbReference>
<evidence type="ECO:0000256" key="1">
    <source>
        <dbReference type="SAM" id="MobiDB-lite"/>
    </source>
</evidence>
<proteinExistence type="predicted"/>
<protein>
    <submittedName>
        <fullName evidence="4">Nuclease</fullName>
    </submittedName>
</protein>
<sequence>MKPLNGIAIFVMLATIWPASAQGPADTVLPKQIYGRVQVLDGSTIEFITPKKIVRLAGYLAPRLDQVATTESVEWPVGQVARAWLILRTLKHDVNCASVTTDANGTVLAHCFVDETNLAATAIAEGIGYAYNFPGEPQVPAYFDIERRARGLGFGVWSDPKLTPPWNYKPDKPAEPVARSTSKETSEFGLPLPPPAPVPPENPPRG</sequence>
<dbReference type="Pfam" id="PF00565">
    <property type="entry name" value="SNase"/>
    <property type="match status" value="1"/>
</dbReference>
<keyword evidence="2" id="KW-0732">Signal</keyword>
<dbReference type="PROSITE" id="PS50830">
    <property type="entry name" value="TNASE_3"/>
    <property type="match status" value="1"/>
</dbReference>
<accession>A0A1C2E7C9</accession>
<dbReference type="AlphaFoldDB" id="A0A1C2E7C9"/>
<feature type="compositionally biased region" description="Pro residues" evidence="1">
    <location>
        <begin position="191"/>
        <end position="206"/>
    </location>
</feature>
<evidence type="ECO:0000313" key="4">
    <source>
        <dbReference type="EMBL" id="OCX22895.1"/>
    </source>
</evidence>
<name>A0A1C2E7C9_9HYPH</name>
<organism evidence="4 5">
    <name type="scientific">Mesorhizobium hungaricum</name>
    <dbReference type="NCBI Taxonomy" id="1566387"/>
    <lineage>
        <taxon>Bacteria</taxon>
        <taxon>Pseudomonadati</taxon>
        <taxon>Pseudomonadota</taxon>
        <taxon>Alphaproteobacteria</taxon>
        <taxon>Hyphomicrobiales</taxon>
        <taxon>Phyllobacteriaceae</taxon>
        <taxon>Mesorhizobium</taxon>
    </lineage>
</organism>
<comment type="caution">
    <text evidence="4">The sequence shown here is derived from an EMBL/GenBank/DDBJ whole genome shotgun (WGS) entry which is preliminary data.</text>
</comment>
<gene>
    <name evidence="4" type="ORF">QV13_05490</name>
</gene>
<dbReference type="Proteomes" id="UP000094412">
    <property type="component" value="Unassembled WGS sequence"/>
</dbReference>
<dbReference type="STRING" id="1566387.QV13_05490"/>
<evidence type="ECO:0000256" key="2">
    <source>
        <dbReference type="SAM" id="SignalP"/>
    </source>
</evidence>